<evidence type="ECO:0000313" key="3">
    <source>
        <dbReference type="Proteomes" id="UP001179952"/>
    </source>
</evidence>
<evidence type="ECO:0000259" key="1">
    <source>
        <dbReference type="PROSITE" id="PS50181"/>
    </source>
</evidence>
<organism evidence="2 3">
    <name type="scientific">Acorus gramineus</name>
    <name type="common">Dwarf sweet flag</name>
    <dbReference type="NCBI Taxonomy" id="55184"/>
    <lineage>
        <taxon>Eukaryota</taxon>
        <taxon>Viridiplantae</taxon>
        <taxon>Streptophyta</taxon>
        <taxon>Embryophyta</taxon>
        <taxon>Tracheophyta</taxon>
        <taxon>Spermatophyta</taxon>
        <taxon>Magnoliopsida</taxon>
        <taxon>Liliopsida</taxon>
        <taxon>Acoraceae</taxon>
        <taxon>Acorus</taxon>
    </lineage>
</organism>
<accession>A0AAV9A6I7</accession>
<dbReference type="PANTHER" id="PTHR34145">
    <property type="entry name" value="OS02G0105600 PROTEIN"/>
    <property type="match status" value="1"/>
</dbReference>
<dbReference type="AlphaFoldDB" id="A0AAV9A6I7"/>
<evidence type="ECO:0000313" key="2">
    <source>
        <dbReference type="EMBL" id="KAK1259744.1"/>
    </source>
</evidence>
<proteinExistence type="predicted"/>
<protein>
    <submittedName>
        <fullName evidence="2">F-box/LRR-repeat protein</fullName>
    </submittedName>
</protein>
<reference evidence="2" key="1">
    <citation type="journal article" date="2023" name="Nat. Commun.">
        <title>Diploid and tetraploid genomes of Acorus and the evolution of monocots.</title>
        <authorList>
            <person name="Ma L."/>
            <person name="Liu K.W."/>
            <person name="Li Z."/>
            <person name="Hsiao Y.Y."/>
            <person name="Qi Y."/>
            <person name="Fu T."/>
            <person name="Tang G.D."/>
            <person name="Zhang D."/>
            <person name="Sun W.H."/>
            <person name="Liu D.K."/>
            <person name="Li Y."/>
            <person name="Chen G.Z."/>
            <person name="Liu X.D."/>
            <person name="Liao X.Y."/>
            <person name="Jiang Y.T."/>
            <person name="Yu X."/>
            <person name="Hao Y."/>
            <person name="Huang J."/>
            <person name="Zhao X.W."/>
            <person name="Ke S."/>
            <person name="Chen Y.Y."/>
            <person name="Wu W.L."/>
            <person name="Hsu J.L."/>
            <person name="Lin Y.F."/>
            <person name="Huang M.D."/>
            <person name="Li C.Y."/>
            <person name="Huang L."/>
            <person name="Wang Z.W."/>
            <person name="Zhao X."/>
            <person name="Zhong W.Y."/>
            <person name="Peng D.H."/>
            <person name="Ahmad S."/>
            <person name="Lan S."/>
            <person name="Zhang J.S."/>
            <person name="Tsai W.C."/>
            <person name="Van de Peer Y."/>
            <person name="Liu Z.J."/>
        </authorList>
    </citation>
    <scope>NUCLEOTIDE SEQUENCE</scope>
    <source>
        <strain evidence="2">SCP</strain>
    </source>
</reference>
<dbReference type="PANTHER" id="PTHR34145:SF28">
    <property type="entry name" value="F-BOX DOMAIN-CONTAINING PROTEIN"/>
    <property type="match status" value="1"/>
</dbReference>
<comment type="caution">
    <text evidence="2">The sequence shown here is derived from an EMBL/GenBank/DDBJ whole genome shotgun (WGS) entry which is preliminary data.</text>
</comment>
<dbReference type="PROSITE" id="PS50181">
    <property type="entry name" value="FBOX"/>
    <property type="match status" value="1"/>
</dbReference>
<dbReference type="EMBL" id="JAUJYN010000012">
    <property type="protein sequence ID" value="KAK1259744.1"/>
    <property type="molecule type" value="Genomic_DNA"/>
</dbReference>
<dbReference type="SUPFAM" id="SSF52047">
    <property type="entry name" value="RNI-like"/>
    <property type="match status" value="1"/>
</dbReference>
<dbReference type="Proteomes" id="UP001179952">
    <property type="component" value="Unassembled WGS sequence"/>
</dbReference>
<dbReference type="Pfam" id="PF00646">
    <property type="entry name" value="F-box"/>
    <property type="match status" value="1"/>
</dbReference>
<feature type="domain" description="F-box" evidence="1">
    <location>
        <begin position="2"/>
        <end position="50"/>
    </location>
</feature>
<keyword evidence="3" id="KW-1185">Reference proteome</keyword>
<dbReference type="InterPro" id="IPR032675">
    <property type="entry name" value="LRR_dom_sf"/>
</dbReference>
<dbReference type="InterPro" id="IPR055357">
    <property type="entry name" value="LRR_At1g61320_AtMIF1"/>
</dbReference>
<name>A0AAV9A6I7_ACOGR</name>
<dbReference type="Gene3D" id="3.80.10.10">
    <property type="entry name" value="Ribonuclease Inhibitor"/>
    <property type="match status" value="1"/>
</dbReference>
<gene>
    <name evidence="2" type="ORF">QJS04_geneDACA023339</name>
</gene>
<dbReference type="InterPro" id="IPR001810">
    <property type="entry name" value="F-box_dom"/>
</dbReference>
<reference evidence="2" key="2">
    <citation type="submission" date="2023-06" db="EMBL/GenBank/DDBJ databases">
        <authorList>
            <person name="Ma L."/>
            <person name="Liu K.-W."/>
            <person name="Li Z."/>
            <person name="Hsiao Y.-Y."/>
            <person name="Qi Y."/>
            <person name="Fu T."/>
            <person name="Tang G."/>
            <person name="Zhang D."/>
            <person name="Sun W.-H."/>
            <person name="Liu D.-K."/>
            <person name="Li Y."/>
            <person name="Chen G.-Z."/>
            <person name="Liu X.-D."/>
            <person name="Liao X.-Y."/>
            <person name="Jiang Y.-T."/>
            <person name="Yu X."/>
            <person name="Hao Y."/>
            <person name="Huang J."/>
            <person name="Zhao X.-W."/>
            <person name="Ke S."/>
            <person name="Chen Y.-Y."/>
            <person name="Wu W.-L."/>
            <person name="Hsu J.-L."/>
            <person name="Lin Y.-F."/>
            <person name="Huang M.-D."/>
            <person name="Li C.-Y."/>
            <person name="Huang L."/>
            <person name="Wang Z.-W."/>
            <person name="Zhao X."/>
            <person name="Zhong W.-Y."/>
            <person name="Peng D.-H."/>
            <person name="Ahmad S."/>
            <person name="Lan S."/>
            <person name="Zhang J.-S."/>
            <person name="Tsai W.-C."/>
            <person name="Van De Peer Y."/>
            <person name="Liu Z.-J."/>
        </authorList>
    </citation>
    <scope>NUCLEOTIDE SEQUENCE</scope>
    <source>
        <strain evidence="2">SCP</strain>
        <tissue evidence="2">Leaves</tissue>
    </source>
</reference>
<dbReference type="InterPro" id="IPR053772">
    <property type="entry name" value="At1g61320/At1g61330-like"/>
</dbReference>
<dbReference type="SUPFAM" id="SSF81383">
    <property type="entry name" value="F-box domain"/>
    <property type="match status" value="1"/>
</dbReference>
<dbReference type="Pfam" id="PF23622">
    <property type="entry name" value="LRR_At1g61320_AtMIF1"/>
    <property type="match status" value="1"/>
</dbReference>
<sequence>MKDRLAELPDNVLHSIISLLPMRDAVRTTILSRKWSSIGKFLPNLDFQSSNILGNRFSLEDSRKLDCEGKKTYFLERKLNFVRAVNQFLQLRSHGMKIESMRICFSLGVDHASHLDRWIEHTFASGIEKLDIELIDDFEAISLEKYYVFPLHKLVHEKVACLSSLKILRLQCLVMRHPPDFYGLKSLTTLSLDDVDVTDGDILKILSKCPLLEQLYLWSPSFINLDIPSCCSRLKYLDVKQSRKLENVSINAPNVTNFIFCGDLINFSFVKVTRIEHIELIIIRDCSNWIKYVVTKSPQLFPQLESLQFTMSRVC</sequence>
<dbReference type="InterPro" id="IPR036047">
    <property type="entry name" value="F-box-like_dom_sf"/>
</dbReference>